<dbReference type="InterPro" id="IPR000923">
    <property type="entry name" value="BlueCu_1"/>
</dbReference>
<feature type="domain" description="Blue (type 1) copper" evidence="3">
    <location>
        <begin position="51"/>
        <end position="123"/>
    </location>
</feature>
<evidence type="ECO:0000313" key="4">
    <source>
        <dbReference type="EMBL" id="HHK67587.1"/>
    </source>
</evidence>
<name>A0A7C5Q5N4_CALS0</name>
<comment type="caution">
    <text evidence="4">The sequence shown here is derived from an EMBL/GenBank/DDBJ whole genome shotgun (WGS) entry which is preliminary data.</text>
</comment>
<reference evidence="4" key="1">
    <citation type="journal article" date="2020" name="mSystems">
        <title>Genome- and Community-Level Interaction Insights into Carbon Utilization and Element Cycling Functions of Hydrothermarchaeota in Hydrothermal Sediment.</title>
        <authorList>
            <person name="Zhou Z."/>
            <person name="Liu Y."/>
            <person name="Xu W."/>
            <person name="Pan J."/>
            <person name="Luo Z.H."/>
            <person name="Li M."/>
        </authorList>
    </citation>
    <scope>NUCLEOTIDE SEQUENCE [LARGE SCALE GENOMIC DNA]</scope>
    <source>
        <strain evidence="4">SpSt-1056</strain>
    </source>
</reference>
<dbReference type="GO" id="GO:0005507">
    <property type="term" value="F:copper ion binding"/>
    <property type="evidence" value="ECO:0007669"/>
    <property type="project" value="InterPro"/>
</dbReference>
<accession>A0A7C5Q5N4</accession>
<dbReference type="SUPFAM" id="SSF49503">
    <property type="entry name" value="Cupredoxins"/>
    <property type="match status" value="1"/>
</dbReference>
<dbReference type="EMBL" id="DRWN01000004">
    <property type="protein sequence ID" value="HHK67587.1"/>
    <property type="molecule type" value="Genomic_DNA"/>
</dbReference>
<dbReference type="PANTHER" id="PTHR36507">
    <property type="entry name" value="BLL1555 PROTEIN"/>
    <property type="match status" value="1"/>
</dbReference>
<keyword evidence="2" id="KW-0186">Copper</keyword>
<organism evidence="4">
    <name type="scientific">Caldiarchaeum subterraneum</name>
    <dbReference type="NCBI Taxonomy" id="311458"/>
    <lineage>
        <taxon>Archaea</taxon>
        <taxon>Nitrososphaerota</taxon>
        <taxon>Candidatus Caldarchaeales</taxon>
        <taxon>Candidatus Caldarchaeaceae</taxon>
        <taxon>Candidatus Caldarchaeum</taxon>
    </lineage>
</organism>
<evidence type="ECO:0000256" key="1">
    <source>
        <dbReference type="ARBA" id="ARBA00022723"/>
    </source>
</evidence>
<proteinExistence type="predicted"/>
<evidence type="ECO:0000256" key="2">
    <source>
        <dbReference type="ARBA" id="ARBA00023008"/>
    </source>
</evidence>
<dbReference type="Pfam" id="PF00127">
    <property type="entry name" value="Copper-bind"/>
    <property type="match status" value="1"/>
</dbReference>
<evidence type="ECO:0000259" key="3">
    <source>
        <dbReference type="Pfam" id="PF00127"/>
    </source>
</evidence>
<dbReference type="InterPro" id="IPR052721">
    <property type="entry name" value="ET_Amicyanin"/>
</dbReference>
<gene>
    <name evidence="4" type="ORF">ENM11_00310</name>
</gene>
<keyword evidence="1" id="KW-0479">Metal-binding</keyword>
<dbReference type="Gene3D" id="2.60.40.420">
    <property type="entry name" value="Cupredoxins - blue copper proteins"/>
    <property type="match status" value="1"/>
</dbReference>
<dbReference type="PANTHER" id="PTHR36507:SF1">
    <property type="entry name" value="BLL1555 PROTEIN"/>
    <property type="match status" value="1"/>
</dbReference>
<dbReference type="AlphaFoldDB" id="A0A7C5Q5N4"/>
<sequence length="123" mass="13966">MKSRHAVLLTAILALVAVFAALQFFTKPSGRTWTVRIYVNSTDPIALKGIYDPATLEIYVGDTVVWVNEDIRPHSVEFENRMTDPMWIKPGDKWSYTFSAPGVYNYRCMPCFCNPMTGKVVVK</sequence>
<dbReference type="GO" id="GO:0009055">
    <property type="term" value="F:electron transfer activity"/>
    <property type="evidence" value="ECO:0007669"/>
    <property type="project" value="InterPro"/>
</dbReference>
<dbReference type="InterPro" id="IPR008972">
    <property type="entry name" value="Cupredoxin"/>
</dbReference>
<protein>
    <recommendedName>
        <fullName evidence="3">Blue (type 1) copper domain-containing protein</fullName>
    </recommendedName>
</protein>